<protein>
    <submittedName>
        <fullName evidence="1">Riboflavin biosynthesis protein RibD C-terminal domain protein</fullName>
    </submittedName>
</protein>
<dbReference type="Proteomes" id="UP000215144">
    <property type="component" value="Chromosome 1"/>
</dbReference>
<evidence type="ECO:0000313" key="2">
    <source>
        <dbReference type="Proteomes" id="UP000215144"/>
    </source>
</evidence>
<name>A0A239WFG5_STRAI</name>
<evidence type="ECO:0000313" key="1">
    <source>
        <dbReference type="EMBL" id="SNV33365.1"/>
    </source>
</evidence>
<dbReference type="Gene3D" id="3.40.430.10">
    <property type="entry name" value="Dihydrofolate Reductase, subunit A"/>
    <property type="match status" value="1"/>
</dbReference>
<dbReference type="SUPFAM" id="SSF53597">
    <property type="entry name" value="Dihydrofolate reductase-like"/>
    <property type="match status" value="1"/>
</dbReference>
<gene>
    <name evidence="1" type="ORF">SAMEA4504048_00237</name>
</gene>
<organism evidence="1 2">
    <name type="scientific">Streptococcus acidominimus</name>
    <dbReference type="NCBI Taxonomy" id="1326"/>
    <lineage>
        <taxon>Bacteria</taxon>
        <taxon>Bacillati</taxon>
        <taxon>Bacillota</taxon>
        <taxon>Bacilli</taxon>
        <taxon>Lactobacillales</taxon>
        <taxon>Streptococcaceae</taxon>
        <taxon>Streptococcus</taxon>
    </lineage>
</organism>
<proteinExistence type="predicted"/>
<sequence>MRKLVVFLHMSLDGIVEGLKGAMDISFVCYHEELETFANQGLSTCDTVLWGRATYEMMHAYWPTMLDNPEATAHERNHAA</sequence>
<accession>A0A239WFG5</accession>
<dbReference type="EMBL" id="LT906454">
    <property type="protein sequence ID" value="SNV33365.1"/>
    <property type="molecule type" value="Genomic_DNA"/>
</dbReference>
<dbReference type="RefSeq" id="WP_331711881.1">
    <property type="nucleotide sequence ID" value="NZ_LT906454.1"/>
</dbReference>
<dbReference type="InterPro" id="IPR024072">
    <property type="entry name" value="DHFR-like_dom_sf"/>
</dbReference>
<dbReference type="AlphaFoldDB" id="A0A239WFG5"/>
<reference evidence="1 2" key="1">
    <citation type="submission" date="2017-06" db="EMBL/GenBank/DDBJ databases">
        <authorList>
            <consortium name="Pathogen Informatics"/>
        </authorList>
    </citation>
    <scope>NUCLEOTIDE SEQUENCE [LARGE SCALE GENOMIC DNA]</scope>
    <source>
        <strain evidence="1 2">NCTC11291</strain>
    </source>
</reference>
<dbReference type="KEGG" id="saco:SAME_00237"/>